<keyword evidence="3" id="KW-0328">Glycosyltransferase</keyword>
<sequence>MKILLVHNNYGKYSGEEAVVDKMASMFREHGHEVCFYRLTTERSRESLSGKIKGFLCGIYSPSGVKGLREILEREKPDVVNVHNLYPFISPAALFECKKAKVPVVMTVHNFRLICPTGLFMRNGKPCEVCLQKRNEWSCIRYNCEHSYLKSVGYTLRNVYARWTGAYKDNVNTFACITEFQREKLMEAGFDKNKIVVIPNSIDAPSGYEATLGSYIAYIGRLSYEKGYDLLVETARKHPEIQFCLAGAKREDTNIAFPENVRLMGYLKGKELESFIKNARLVVIPSRCYEGFPMAILEAAQFGKPCIGPDHGGFTEIIGKGESAIGRLFKPNNLNDLEKQVLTLWNQPVLTEELGHKAYEKLRKEYSSEVVYRKWDELFTKILYG</sequence>
<name>A0A174FRY2_9BACE</name>
<gene>
    <name evidence="3" type="primary">mfpsA_1</name>
    <name evidence="3" type="ORF">ERS852397_02189</name>
</gene>
<dbReference type="STRING" id="338188.ERS852397_02189"/>
<dbReference type="GO" id="GO:0103011">
    <property type="term" value="F:mannosylfructose-phosphate synthase activity"/>
    <property type="evidence" value="ECO:0007669"/>
    <property type="project" value="UniProtKB-EC"/>
</dbReference>
<dbReference type="CDD" id="cd03801">
    <property type="entry name" value="GT4_PimA-like"/>
    <property type="match status" value="1"/>
</dbReference>
<reference evidence="3 4" key="1">
    <citation type="submission" date="2015-09" db="EMBL/GenBank/DDBJ databases">
        <authorList>
            <consortium name="Pathogen Informatics"/>
        </authorList>
    </citation>
    <scope>NUCLEOTIDE SEQUENCE [LARGE SCALE GENOMIC DNA]</scope>
    <source>
        <strain evidence="3 4">2789STDY5608840</strain>
    </source>
</reference>
<organism evidence="3 4">
    <name type="scientific">Bacteroides finegoldii</name>
    <dbReference type="NCBI Taxonomy" id="338188"/>
    <lineage>
        <taxon>Bacteria</taxon>
        <taxon>Pseudomonadati</taxon>
        <taxon>Bacteroidota</taxon>
        <taxon>Bacteroidia</taxon>
        <taxon>Bacteroidales</taxon>
        <taxon>Bacteroidaceae</taxon>
        <taxon>Bacteroides</taxon>
    </lineage>
</organism>
<dbReference type="RefSeq" id="WP_055279100.1">
    <property type="nucleotide sequence ID" value="NZ_CABIXA010000010.1"/>
</dbReference>
<dbReference type="SUPFAM" id="SSF53756">
    <property type="entry name" value="UDP-Glycosyltransferase/glycogen phosphorylase"/>
    <property type="match status" value="1"/>
</dbReference>
<evidence type="ECO:0000259" key="1">
    <source>
        <dbReference type="Pfam" id="PF00534"/>
    </source>
</evidence>
<evidence type="ECO:0000313" key="3">
    <source>
        <dbReference type="EMBL" id="CUO50875.1"/>
    </source>
</evidence>
<dbReference type="PANTHER" id="PTHR45947:SF13">
    <property type="entry name" value="TRANSFERASE"/>
    <property type="match status" value="1"/>
</dbReference>
<feature type="domain" description="Glycosyltransferase subfamily 4-like N-terminal" evidence="2">
    <location>
        <begin position="14"/>
        <end position="203"/>
    </location>
</feature>
<dbReference type="Pfam" id="PF13439">
    <property type="entry name" value="Glyco_transf_4"/>
    <property type="match status" value="1"/>
</dbReference>
<dbReference type="EC" id="2.4.1.246" evidence="3"/>
<dbReference type="Pfam" id="PF00534">
    <property type="entry name" value="Glycos_transf_1"/>
    <property type="match status" value="1"/>
</dbReference>
<keyword evidence="3" id="KW-0808">Transferase</keyword>
<proteinExistence type="predicted"/>
<dbReference type="EMBL" id="CYZH01000010">
    <property type="protein sequence ID" value="CUO50875.1"/>
    <property type="molecule type" value="Genomic_DNA"/>
</dbReference>
<protein>
    <submittedName>
        <fullName evidence="3">Glycosyl transferase family protein</fullName>
        <ecNumber evidence="3">2.4.1.246</ecNumber>
    </submittedName>
</protein>
<evidence type="ECO:0000259" key="2">
    <source>
        <dbReference type="Pfam" id="PF13439"/>
    </source>
</evidence>
<evidence type="ECO:0000313" key="4">
    <source>
        <dbReference type="Proteomes" id="UP000095517"/>
    </source>
</evidence>
<dbReference type="PANTHER" id="PTHR45947">
    <property type="entry name" value="SULFOQUINOVOSYL TRANSFERASE SQD2"/>
    <property type="match status" value="1"/>
</dbReference>
<dbReference type="Proteomes" id="UP000095517">
    <property type="component" value="Unassembled WGS sequence"/>
</dbReference>
<accession>A0A174FRY2</accession>
<feature type="domain" description="Glycosyl transferase family 1" evidence="1">
    <location>
        <begin position="215"/>
        <end position="360"/>
    </location>
</feature>
<dbReference type="InterPro" id="IPR028098">
    <property type="entry name" value="Glyco_trans_4-like_N"/>
</dbReference>
<dbReference type="AlphaFoldDB" id="A0A174FRY2"/>
<dbReference type="InterPro" id="IPR050194">
    <property type="entry name" value="Glycosyltransferase_grp1"/>
</dbReference>
<dbReference type="InterPro" id="IPR001296">
    <property type="entry name" value="Glyco_trans_1"/>
</dbReference>
<dbReference type="Gene3D" id="3.40.50.2000">
    <property type="entry name" value="Glycogen Phosphorylase B"/>
    <property type="match status" value="2"/>
</dbReference>